<feature type="region of interest" description="Disordered" evidence="1">
    <location>
        <begin position="33"/>
        <end position="52"/>
    </location>
</feature>
<feature type="region of interest" description="Disordered" evidence="1">
    <location>
        <begin position="71"/>
        <end position="109"/>
    </location>
</feature>
<dbReference type="EMBL" id="GG738885">
    <property type="protein sequence ID" value="EFC41485.1"/>
    <property type="molecule type" value="Genomic_DNA"/>
</dbReference>
<sequence length="213" mass="24001">MIRGDNLVPTSWSDEERFVDDLLNTSSSSSICTQAATTSTVANSSSSNSFSSSEIIVISDDEDLQEVDRFPTDYHVQTRSSKKKSTPKGIKKNKRETRKSSKIQNAENMKHPEDIIPLDVFRQFVNSSKDDLLHQVLGEQLESLESSFNNSEKKLKKKARKKFNPPTTVEFDEEAIRVLRDGVSYLLIEKLKKTKEIANAKNLSQALSLAMDL</sequence>
<name>D2VNV7_NAEGR</name>
<evidence type="ECO:0000313" key="2">
    <source>
        <dbReference type="EMBL" id="EFC41485.1"/>
    </source>
</evidence>
<organism evidence="3">
    <name type="scientific">Naegleria gruberi</name>
    <name type="common">Amoeba</name>
    <dbReference type="NCBI Taxonomy" id="5762"/>
    <lineage>
        <taxon>Eukaryota</taxon>
        <taxon>Discoba</taxon>
        <taxon>Heterolobosea</taxon>
        <taxon>Tetramitia</taxon>
        <taxon>Eutetramitia</taxon>
        <taxon>Vahlkampfiidae</taxon>
        <taxon>Naegleria</taxon>
    </lineage>
</organism>
<dbReference type="RefSeq" id="XP_002674229.1">
    <property type="nucleotide sequence ID" value="XM_002674183.1"/>
</dbReference>
<accession>D2VNV7</accession>
<proteinExistence type="predicted"/>
<dbReference type="InParanoid" id="D2VNV7"/>
<dbReference type="KEGG" id="ngr:NAEGRDRAFT_51091"/>
<gene>
    <name evidence="2" type="ORF">NAEGRDRAFT_51091</name>
</gene>
<feature type="compositionally biased region" description="Basic residues" evidence="1">
    <location>
        <begin position="80"/>
        <end position="101"/>
    </location>
</feature>
<feature type="compositionally biased region" description="Low complexity" evidence="1">
    <location>
        <begin position="35"/>
        <end position="52"/>
    </location>
</feature>
<protein>
    <submittedName>
        <fullName evidence="2">Predicted protein</fullName>
    </submittedName>
</protein>
<dbReference type="GeneID" id="8862431"/>
<reference evidence="2 3" key="1">
    <citation type="journal article" date="2010" name="Cell">
        <title>The genome of Naegleria gruberi illuminates early eukaryotic versatility.</title>
        <authorList>
            <person name="Fritz-Laylin L.K."/>
            <person name="Prochnik S.E."/>
            <person name="Ginger M.L."/>
            <person name="Dacks J.B."/>
            <person name="Carpenter M.L."/>
            <person name="Field M.C."/>
            <person name="Kuo A."/>
            <person name="Paredez A."/>
            <person name="Chapman J."/>
            <person name="Pham J."/>
            <person name="Shu S."/>
            <person name="Neupane R."/>
            <person name="Cipriano M."/>
            <person name="Mancuso J."/>
            <person name="Tu H."/>
            <person name="Salamov A."/>
            <person name="Lindquist E."/>
            <person name="Shapiro H."/>
            <person name="Lucas S."/>
            <person name="Grigoriev I.V."/>
            <person name="Cande W.Z."/>
            <person name="Fulton C."/>
            <person name="Rokhsar D.S."/>
            <person name="Dawson S.C."/>
        </authorList>
    </citation>
    <scope>NUCLEOTIDE SEQUENCE [LARGE SCALE GENOMIC DNA]</scope>
    <source>
        <strain evidence="2 3">NEG-M</strain>
    </source>
</reference>
<evidence type="ECO:0000256" key="1">
    <source>
        <dbReference type="SAM" id="MobiDB-lite"/>
    </source>
</evidence>
<evidence type="ECO:0000313" key="3">
    <source>
        <dbReference type="Proteomes" id="UP000006671"/>
    </source>
</evidence>
<keyword evidence="3" id="KW-1185">Reference proteome</keyword>
<dbReference type="Proteomes" id="UP000006671">
    <property type="component" value="Unassembled WGS sequence"/>
</dbReference>
<dbReference type="AlphaFoldDB" id="D2VNV7"/>
<dbReference type="VEuPathDB" id="AmoebaDB:NAEGRDRAFT_51091"/>